<proteinExistence type="predicted"/>
<sequence>MKLLVLLVLLGSGYADFDNYDDSFLVFGEWFEYYFNEESELVRDQIVKQYGRPGWCDSSTGGIDFNKEVFLPMQTDGMKIPYMGNAPASITVTGISCKSPCRFNGAKTVCQTHSQSSYEEYCGGVDYVSFQNFDVYNTKCSKFSEINPDYPEYFKCNPSGNWAPPSICARQRYIPTSILNWKFGNQRSGNHGVEEYAQYLIKQKPPCKATSKFVDGDYSQFWMFPKCDLCRTLGFKKKVQAVDLSSQSVIHAYTGRKMYFDPTNGILKNGVAVNGLVCKTICGSTLLNGEHSCYVGNWNTEMKCSLIGRYDHNLILPTIPTIGKFCKSTPIVDFRDYQETVCQRRDNVNKQWYRVAPAVCLGQQYICMTDYQFRKTQRDFPGLLEQQIRDGVTWQRWSKYKCSVVCNIFQLLK</sequence>
<name>A0A4V1F591_9ADEN</name>
<dbReference type="KEGG" id="vg:80527950"/>
<dbReference type="Proteomes" id="UP000318653">
    <property type="component" value="Segment"/>
</dbReference>
<evidence type="ECO:0000313" key="2">
    <source>
        <dbReference type="Proteomes" id="UP000318653"/>
    </source>
</evidence>
<reference evidence="1" key="1">
    <citation type="journal article" date="2019" name="Infect. Genet. Evol.">
        <title>Unconventional gene arrangement and content revealed by full genome analysis of the white sturgeon adenovirus, the single member of the genus Ichtadenovirus.</title>
        <authorList>
            <person name="Doszpoly A."/>
            <person name="Harrach B."/>
            <person name="LaPatra S."/>
            <person name="Benko M."/>
        </authorList>
    </citation>
    <scope>NUCLEOTIDE SEQUENCE</scope>
    <source>
        <strain evidence="1">WSAdV1/1996</strain>
    </source>
</reference>
<keyword evidence="2" id="KW-1185">Reference proteome</keyword>
<dbReference type="GeneID" id="80527950"/>
<organism evidence="1">
    <name type="scientific">White sturgeon adenovirus 1</name>
    <dbReference type="NCBI Taxonomy" id="2580388"/>
    <lineage>
        <taxon>Viruses</taxon>
        <taxon>Varidnaviria</taxon>
        <taxon>Bamfordvirae</taxon>
        <taxon>Preplasmiviricota</taxon>
        <taxon>Polisuviricotina</taxon>
        <taxon>Pharingeaviricetes</taxon>
        <taxon>Rowavirales</taxon>
        <taxon>Adenoviridae</taxon>
        <taxon>Ichtadenovirus</taxon>
        <taxon>Ichtadenovirus acipenseris</taxon>
        <taxon>Sturgeon ichtadenovirus A</taxon>
    </lineage>
</organism>
<dbReference type="EMBL" id="MK101347">
    <property type="protein sequence ID" value="QCQ84173.1"/>
    <property type="molecule type" value="Genomic_DNA"/>
</dbReference>
<protein>
    <submittedName>
        <fullName evidence="1">ORF21</fullName>
    </submittedName>
</protein>
<accession>A0A4V1F591</accession>
<evidence type="ECO:0000313" key="1">
    <source>
        <dbReference type="EMBL" id="QCQ84173.1"/>
    </source>
</evidence>
<dbReference type="RefSeq" id="YP_010790545.1">
    <property type="nucleotide sequence ID" value="NC_075448.1"/>
</dbReference>